<dbReference type="OrthoDB" id="1110633at2"/>
<evidence type="ECO:0000313" key="2">
    <source>
        <dbReference type="EMBL" id="TGD59143.1"/>
    </source>
</evidence>
<accession>A0A4Z0LB42</accession>
<evidence type="ECO:0000256" key="1">
    <source>
        <dbReference type="SAM" id="SignalP"/>
    </source>
</evidence>
<keyword evidence="3" id="KW-1185">Reference proteome</keyword>
<gene>
    <name evidence="2" type="ORF">E4635_04635</name>
</gene>
<evidence type="ECO:0008006" key="4">
    <source>
        <dbReference type="Google" id="ProtNLM"/>
    </source>
</evidence>
<dbReference type="EMBL" id="SRLH01000002">
    <property type="protein sequence ID" value="TGD59143.1"/>
    <property type="molecule type" value="Genomic_DNA"/>
</dbReference>
<dbReference type="Gene3D" id="3.10.20.310">
    <property type="entry name" value="membrane protein fhac"/>
    <property type="match status" value="1"/>
</dbReference>
<feature type="chain" id="PRO_5021247513" description="POTRA domain-containing protein" evidence="1">
    <location>
        <begin position="23"/>
        <end position="613"/>
    </location>
</feature>
<feature type="signal peptide" evidence="1">
    <location>
        <begin position="1"/>
        <end position="22"/>
    </location>
</feature>
<protein>
    <recommendedName>
        <fullName evidence="4">POTRA domain-containing protein</fullName>
    </recommendedName>
</protein>
<reference evidence="2 3" key="1">
    <citation type="submission" date="2019-04" db="EMBL/GenBank/DDBJ databases">
        <title>Flavobacterium sp. strain DS2-A Genome sequencing and assembly.</title>
        <authorList>
            <person name="Kim I."/>
        </authorList>
    </citation>
    <scope>NUCLEOTIDE SEQUENCE [LARGE SCALE GENOMIC DNA]</scope>
    <source>
        <strain evidence="2 3">DS2-A</strain>
    </source>
</reference>
<name>A0A4Z0LB42_9FLAO</name>
<keyword evidence="1" id="KW-0732">Signal</keyword>
<sequence>MPSIFKFLLFILIICSYPVSHAQIKPKAKDTLKVYRSIEKYSKKRGFTKFLHRLVFKPVEKQRMKKNSFQKTKRQVYDGLEGKIIRQIQITTLDPFGYSEIDTTVKPKRFIYKTGNSLHTKTKALAIKNLLLIKRNTPLDSMLVKESERLIRSQRYIRGVRITAQLASKNSDSVDVSIRVLDSWSLLPDFSASSSKSTFYLTDRNFAGTGHEFANSYTKSLKSSQEGYKTSYTVPNIMNTFIKSTVSYTIDLDGNFTKLVNIERPFFSTYTRWAAGVYLDQQFNHSKVLDANQVLQDQSFKSNSQDYWGGHSFKVFEGNTEENRATNLITSLRYYHKNYIEKPVELQDSLGLYTSESLYLLGIGLSSRQYTQDKYIFNFNIVEDVASGVLYNITTGYQKKNNDYRFYLGGRFALGKYFDFGYLSTNIEYGTYFDHSKTVQNTFNISTVYFTNLYENGTGRWKFRQFIKPELIIGHNRLNSNTDRLTFNGDAGIRGFSSQTLFGTKKLLVTFQTQGYSPWKLLGFRLNPFLNFSLGMLGQENVDFKNSEVYSQIGLGVILSNDFLVFHNFQFSFSYYPRIPVDAGSTFKTNSIKSYDLGLQEFDLSKPYIVPYQ</sequence>
<proteinExistence type="predicted"/>
<comment type="caution">
    <text evidence="2">The sequence shown here is derived from an EMBL/GenBank/DDBJ whole genome shotgun (WGS) entry which is preliminary data.</text>
</comment>
<dbReference type="AlphaFoldDB" id="A0A4Z0LB42"/>
<dbReference type="RefSeq" id="WP_135525453.1">
    <property type="nucleotide sequence ID" value="NZ_SRLH01000002.1"/>
</dbReference>
<dbReference type="Proteomes" id="UP000297407">
    <property type="component" value="Unassembled WGS sequence"/>
</dbReference>
<organism evidence="2 3">
    <name type="scientific">Flavobacterium humi</name>
    <dbReference type="NCBI Taxonomy" id="2562683"/>
    <lineage>
        <taxon>Bacteria</taxon>
        <taxon>Pseudomonadati</taxon>
        <taxon>Bacteroidota</taxon>
        <taxon>Flavobacteriia</taxon>
        <taxon>Flavobacteriales</taxon>
        <taxon>Flavobacteriaceae</taxon>
        <taxon>Flavobacterium</taxon>
    </lineage>
</organism>
<evidence type="ECO:0000313" key="3">
    <source>
        <dbReference type="Proteomes" id="UP000297407"/>
    </source>
</evidence>